<dbReference type="InterPro" id="IPR027417">
    <property type="entry name" value="P-loop_NTPase"/>
</dbReference>
<dbReference type="PROSITE" id="PS51194">
    <property type="entry name" value="HELICASE_CTER"/>
    <property type="match status" value="1"/>
</dbReference>
<dbReference type="SMART" id="SM00490">
    <property type="entry name" value="HELICc"/>
    <property type="match status" value="1"/>
</dbReference>
<dbReference type="GO" id="GO:0004386">
    <property type="term" value="F:helicase activity"/>
    <property type="evidence" value="ECO:0007669"/>
    <property type="project" value="UniProtKB-KW"/>
</dbReference>
<dbReference type="InterPro" id="IPR001650">
    <property type="entry name" value="Helicase_C-like"/>
</dbReference>
<feature type="region of interest" description="Disordered" evidence="1">
    <location>
        <begin position="49"/>
        <end position="93"/>
    </location>
</feature>
<dbReference type="SUPFAM" id="SSF52540">
    <property type="entry name" value="P-loop containing nucleoside triphosphate hydrolases"/>
    <property type="match status" value="1"/>
</dbReference>
<evidence type="ECO:0000313" key="3">
    <source>
        <dbReference type="EMBL" id="WTT19520.1"/>
    </source>
</evidence>
<feature type="domain" description="Helicase C-terminal" evidence="2">
    <location>
        <begin position="790"/>
        <end position="974"/>
    </location>
</feature>
<dbReference type="Pfam" id="PF00271">
    <property type="entry name" value="Helicase_C"/>
    <property type="match status" value="1"/>
</dbReference>
<dbReference type="AlphaFoldDB" id="A0AAU2A586"/>
<evidence type="ECO:0000256" key="1">
    <source>
        <dbReference type="SAM" id="MobiDB-lite"/>
    </source>
</evidence>
<sequence>MSGSTHQAHYEVCDSLLGALRQDLLGPVGGPDEVLTDDAPITMYPVGVLFPRSQPDRSGTSPQSGPAEQGELEFERNGPDMVPLSNRRDIEEGPGDLGVSLANVRMPSSMGLTFAVDPDKSARIRLTVHAAVYAPEDSEGNPMSAKRTEARSTKAQREHWRRSALRIEPVEVDVTQPGLLPPFDLHPGLELRVLVRPRSESDETVSVTATVVNSLKVGQFDLRDAHCFYQPELIVTTEDGSSPAFVARPTALDAVDPEHALSRLLYRHAPSFATGHGCAAHWDWPPPPVGSVSVDRPAVTTLRTEFVPSHEVLLTDSNPEIDDRALTMYRLGTDPAHEVVSALRTLLSGYERWIETQEGQARLLRDTEHGEIAAEQVQLCRQALRRMREGVDLLEDTEQPNILRAFRLANLAMADQRARTAWIKGGRSGEPDNQAGRWRPFQIAFILLCLAGIVAPDHEDRKVSDLLWFPTGGGKTEAYLGLIAFTTFLRRLRDGDAGAGVTVLMRYTLRLLTLQQFERAAALICAMELLRAADPASLGHEEISIGMWVGRSATPNTLAVATSKLADLVRNENFQLETENPVQLRNCPWCGESLRAADYSVDEDAVRMTVNCPSGTCDFHWGGLPVHLIDEAIYAHRPTLIIATVDKFASMPWRPASAALFNRDVDGVRPPELIVQDELHLISGPLGTLTGLYETAVDALADRPKVIASTATIRRADEQGTRLFARSVEQFPPSGLDSRDSWFAVETPRERKAARRYVGLLTSSTSQATLLIRVYASLLHRAHTHDAPPEVKDAYWTLIGYFNSLRLLSAAELQVLDDVQERLGHLALRDGVKVRRADALTELSSRANSSDISRRLKAVERQLPMPDVLDVLLATNMISVGVDVDRLGLMAVMGQPQTTAEYIQATSRVGRRHPGLVAIMLNSARSRDRSHYEDFQSFHSALYREVESTSVTPFSARARDRGLHAVVVALARLMLPAARDNDAASRVEDFVTDLRETVGTLLLDRVAAVEPAELESTTAAFEDFVGWWQDEALASPNLVYEAPRGSRVPALLANFDDESPDASPWKTLWSLRDVDASSTFFEER</sequence>
<dbReference type="EMBL" id="CP108222">
    <property type="protein sequence ID" value="WTT19520.1"/>
    <property type="molecule type" value="Genomic_DNA"/>
</dbReference>
<organism evidence="3">
    <name type="scientific">Streptomyces sp. NBC_00093</name>
    <dbReference type="NCBI Taxonomy" id="2975649"/>
    <lineage>
        <taxon>Bacteria</taxon>
        <taxon>Bacillati</taxon>
        <taxon>Actinomycetota</taxon>
        <taxon>Actinomycetes</taxon>
        <taxon>Kitasatosporales</taxon>
        <taxon>Streptomycetaceae</taxon>
        <taxon>Streptomyces</taxon>
    </lineage>
</organism>
<reference evidence="3" key="1">
    <citation type="submission" date="2022-10" db="EMBL/GenBank/DDBJ databases">
        <title>The complete genomes of actinobacterial strains from the NBC collection.</title>
        <authorList>
            <person name="Joergensen T.S."/>
            <person name="Alvarez Arevalo M."/>
            <person name="Sterndorff E.B."/>
            <person name="Faurdal D."/>
            <person name="Vuksanovic O."/>
            <person name="Mourched A.-S."/>
            <person name="Charusanti P."/>
            <person name="Shaw S."/>
            <person name="Blin K."/>
            <person name="Weber T."/>
        </authorList>
    </citation>
    <scope>NUCLEOTIDE SEQUENCE</scope>
    <source>
        <strain evidence="3">NBC_00093</strain>
    </source>
</reference>
<gene>
    <name evidence="3" type="ORF">OHA22_30335</name>
</gene>
<keyword evidence="3" id="KW-0347">Helicase</keyword>
<keyword evidence="3" id="KW-0547">Nucleotide-binding</keyword>
<proteinExistence type="predicted"/>
<keyword evidence="3" id="KW-0378">Hydrolase</keyword>
<keyword evidence="3" id="KW-0067">ATP-binding</keyword>
<evidence type="ECO:0000259" key="2">
    <source>
        <dbReference type="PROSITE" id="PS51194"/>
    </source>
</evidence>
<accession>A0AAU2A586</accession>
<feature type="compositionally biased region" description="Polar residues" evidence="1">
    <location>
        <begin position="56"/>
        <end position="66"/>
    </location>
</feature>
<dbReference type="CDD" id="cd18785">
    <property type="entry name" value="SF2_C"/>
    <property type="match status" value="1"/>
</dbReference>
<protein>
    <submittedName>
        <fullName evidence="3">Helicase-related protein</fullName>
    </submittedName>
</protein>
<feature type="region of interest" description="Disordered" evidence="1">
    <location>
        <begin position="137"/>
        <end position="157"/>
    </location>
</feature>
<feature type="compositionally biased region" description="Basic and acidic residues" evidence="1">
    <location>
        <begin position="146"/>
        <end position="157"/>
    </location>
</feature>
<name>A0AAU2A586_9ACTN</name>
<dbReference type="Gene3D" id="3.40.50.300">
    <property type="entry name" value="P-loop containing nucleotide triphosphate hydrolases"/>
    <property type="match status" value="2"/>
</dbReference>